<accession>A0A4Y2I7G7</accession>
<name>A0A4Y2I7G7_ARAVE</name>
<protein>
    <submittedName>
        <fullName evidence="1">Uncharacterized protein</fullName>
    </submittedName>
</protein>
<dbReference type="AlphaFoldDB" id="A0A4Y2I7G7"/>
<evidence type="ECO:0000313" key="2">
    <source>
        <dbReference type="Proteomes" id="UP000499080"/>
    </source>
</evidence>
<sequence>MRGRFQNSPRIASKREANVTKLNHHAWPSFEPQDINLVYLYQHCVLKQRKGYVGTEFVILSLGQMTKRGTRNGTLLFKLQRYTNMGIFDSLRCAKSTDLMWNWISNYYPKAENLPPSRRGL</sequence>
<gene>
    <name evidence="1" type="ORF">AVEN_228988_1</name>
</gene>
<dbReference type="EMBL" id="BGPR01002423">
    <property type="protein sequence ID" value="GBM73209.1"/>
    <property type="molecule type" value="Genomic_DNA"/>
</dbReference>
<organism evidence="1 2">
    <name type="scientific">Araneus ventricosus</name>
    <name type="common">Orbweaver spider</name>
    <name type="synonym">Epeira ventricosa</name>
    <dbReference type="NCBI Taxonomy" id="182803"/>
    <lineage>
        <taxon>Eukaryota</taxon>
        <taxon>Metazoa</taxon>
        <taxon>Ecdysozoa</taxon>
        <taxon>Arthropoda</taxon>
        <taxon>Chelicerata</taxon>
        <taxon>Arachnida</taxon>
        <taxon>Araneae</taxon>
        <taxon>Araneomorphae</taxon>
        <taxon>Entelegynae</taxon>
        <taxon>Araneoidea</taxon>
        <taxon>Araneidae</taxon>
        <taxon>Araneus</taxon>
    </lineage>
</organism>
<keyword evidence="2" id="KW-1185">Reference proteome</keyword>
<evidence type="ECO:0000313" key="1">
    <source>
        <dbReference type="EMBL" id="GBM73209.1"/>
    </source>
</evidence>
<reference evidence="1 2" key="1">
    <citation type="journal article" date="2019" name="Sci. Rep.">
        <title>Orb-weaving spider Araneus ventricosus genome elucidates the spidroin gene catalogue.</title>
        <authorList>
            <person name="Kono N."/>
            <person name="Nakamura H."/>
            <person name="Ohtoshi R."/>
            <person name="Moran D.A.P."/>
            <person name="Shinohara A."/>
            <person name="Yoshida Y."/>
            <person name="Fujiwara M."/>
            <person name="Mori M."/>
            <person name="Tomita M."/>
            <person name="Arakawa K."/>
        </authorList>
    </citation>
    <scope>NUCLEOTIDE SEQUENCE [LARGE SCALE GENOMIC DNA]</scope>
</reference>
<proteinExistence type="predicted"/>
<dbReference type="Proteomes" id="UP000499080">
    <property type="component" value="Unassembled WGS sequence"/>
</dbReference>
<comment type="caution">
    <text evidence="1">The sequence shown here is derived from an EMBL/GenBank/DDBJ whole genome shotgun (WGS) entry which is preliminary data.</text>
</comment>